<evidence type="ECO:0000313" key="2">
    <source>
        <dbReference type="Proteomes" id="UP001219518"/>
    </source>
</evidence>
<dbReference type="Proteomes" id="UP001219518">
    <property type="component" value="Unassembled WGS sequence"/>
</dbReference>
<comment type="caution">
    <text evidence="1">The sequence shown here is derived from an EMBL/GenBank/DDBJ whole genome shotgun (WGS) entry which is preliminary data.</text>
</comment>
<accession>A0AAE1HJ90</accession>
<organism evidence="1 2">
    <name type="scientific">Frankliniella fusca</name>
    <dbReference type="NCBI Taxonomy" id="407009"/>
    <lineage>
        <taxon>Eukaryota</taxon>
        <taxon>Metazoa</taxon>
        <taxon>Ecdysozoa</taxon>
        <taxon>Arthropoda</taxon>
        <taxon>Hexapoda</taxon>
        <taxon>Insecta</taxon>
        <taxon>Pterygota</taxon>
        <taxon>Neoptera</taxon>
        <taxon>Paraneoptera</taxon>
        <taxon>Thysanoptera</taxon>
        <taxon>Terebrantia</taxon>
        <taxon>Thripoidea</taxon>
        <taxon>Thripidae</taxon>
        <taxon>Frankliniella</taxon>
    </lineage>
</organism>
<protein>
    <submittedName>
        <fullName evidence="1">Beta-hexosaminidase</fullName>
    </submittedName>
</protein>
<proteinExistence type="predicted"/>
<name>A0AAE1HJ90_9NEOP</name>
<reference evidence="1" key="2">
    <citation type="journal article" date="2023" name="BMC Genomics">
        <title>Pest status, molecular evolution, and epigenetic factors derived from the genome assembly of Frankliniella fusca, a thysanopteran phytovirus vector.</title>
        <authorList>
            <person name="Catto M.A."/>
            <person name="Labadie P.E."/>
            <person name="Jacobson A.L."/>
            <person name="Kennedy G.G."/>
            <person name="Srinivasan R."/>
            <person name="Hunt B.G."/>
        </authorList>
    </citation>
    <scope>NUCLEOTIDE SEQUENCE</scope>
    <source>
        <strain evidence="1">PL_HMW_Pooled</strain>
    </source>
</reference>
<sequence>MSQTHYGWLDEGCPKKRKASNVNPPHPPSGCALSSRNIEDEAINFESTLESEQVIDPQFMNDKFMFDCIAKFYLKLYGEFYLPYKVIQEISEGIALICNVTHSRIKTVLTEELRKCNLEEEKINLLRYKLMRSDLLYSSHSKDIPGPSFTSDHLRKKYFEDNFNYKKPTEISLDKNSERTSKKYQYVPVEQTLTSLFEDSTVQRELDKSFQEQPTQINGIASNYTDGDQFKNENHPKKEIHLFLFQDGFNPVMNVLGSAKNKFKNLGVYFTIGNLQPKLRSKITSKHLIQLVRESVLKSVGAAKCFEQLKKDLQKLETNGIMYKGENIKIVVQYSLGDNLGQHYLGGFIESFSGTFFCRFCNIKRKDFKKNPSATNAFRTRSAYNKCVWKSKLTGKHCQGIKHDSTFNNSLKYFHATTHLPPCIAHDLFEGIVSWDLSGIIATFVKLKWFSYDLLNRRIRKFRCLGNDATNKPALVNTKGSKLGGHAVQNWTLLRLLPFIIGDKIKDKTNDAWQLYLQMKQLVEFFCAPKFAITDVPFIRDVLLPQYYERRSRVSLLPSRTLRPKHHFVSHYPDLLLKYGPLIHLWTMPFEQKHKSFKQICRMSRNFKNLEYTLATRHQLNLCYTGTGLLFPEETGEIGVQEINPYSHSGAVSSYLQKINLSAAWKECESIIQDQLHYQINDFLLLSLNGAQIRGGFIRVILTNGSSIDFILETFETQFNPEIGVYELPLDMSGIIEKVSIESLEHPVPHPLYTHKNVQCFSLKYKLLQSND</sequence>
<keyword evidence="2" id="KW-1185">Reference proteome</keyword>
<dbReference type="PANTHER" id="PTHR31912">
    <property type="entry name" value="IP13529P"/>
    <property type="match status" value="1"/>
</dbReference>
<reference evidence="1" key="1">
    <citation type="submission" date="2021-07" db="EMBL/GenBank/DDBJ databases">
        <authorList>
            <person name="Catto M.A."/>
            <person name="Jacobson A."/>
            <person name="Kennedy G."/>
            <person name="Labadie P."/>
            <person name="Hunt B.G."/>
            <person name="Srinivasan R."/>
        </authorList>
    </citation>
    <scope>NUCLEOTIDE SEQUENCE</scope>
    <source>
        <strain evidence="1">PL_HMW_Pooled</strain>
        <tissue evidence="1">Head</tissue>
    </source>
</reference>
<dbReference type="PANTHER" id="PTHR31912:SF35">
    <property type="entry name" value="C2H2-TYPE DOMAIN-CONTAINING PROTEIN"/>
    <property type="match status" value="1"/>
</dbReference>
<gene>
    <name evidence="1" type="ORF">KUF71_010772</name>
</gene>
<evidence type="ECO:0000313" key="1">
    <source>
        <dbReference type="EMBL" id="KAK3921600.1"/>
    </source>
</evidence>
<dbReference type="AlphaFoldDB" id="A0AAE1HJ90"/>
<dbReference type="EMBL" id="JAHWGI010001040">
    <property type="protein sequence ID" value="KAK3921600.1"/>
    <property type="molecule type" value="Genomic_DNA"/>
</dbReference>